<gene>
    <name evidence="2" type="ORF">IAC43_04450</name>
</gene>
<dbReference type="InterPro" id="IPR035959">
    <property type="entry name" value="RutC-like_sf"/>
</dbReference>
<dbReference type="PANTHER" id="PTHR11803:SF39">
    <property type="entry name" value="2-IMINOBUTANOATE_2-IMINOPROPANOATE DEAMINASE"/>
    <property type="match status" value="1"/>
</dbReference>
<dbReference type="Pfam" id="PF01042">
    <property type="entry name" value="Ribonuc_L-PSP"/>
    <property type="match status" value="1"/>
</dbReference>
<proteinExistence type="inferred from homology"/>
<dbReference type="InterPro" id="IPR006056">
    <property type="entry name" value="RidA"/>
</dbReference>
<dbReference type="FunFam" id="3.30.1330.40:FF:000001">
    <property type="entry name" value="L-PSP family endoribonuclease"/>
    <property type="match status" value="1"/>
</dbReference>
<protein>
    <submittedName>
        <fullName evidence="2">RidA family protein</fullName>
    </submittedName>
</protein>
<dbReference type="NCBIfam" id="TIGR00004">
    <property type="entry name" value="Rid family detoxifying hydrolase"/>
    <property type="match status" value="1"/>
</dbReference>
<dbReference type="CDD" id="cd00448">
    <property type="entry name" value="YjgF_YER057c_UK114_family"/>
    <property type="match status" value="1"/>
</dbReference>
<evidence type="ECO:0000313" key="2">
    <source>
        <dbReference type="EMBL" id="HIT94412.1"/>
    </source>
</evidence>
<dbReference type="AlphaFoldDB" id="A0A9D1H5S8"/>
<dbReference type="SUPFAM" id="SSF55298">
    <property type="entry name" value="YjgF-like"/>
    <property type="match status" value="1"/>
</dbReference>
<organism evidence="2 3">
    <name type="scientific">Candidatus Faecivivens stercoripullorum</name>
    <dbReference type="NCBI Taxonomy" id="2840805"/>
    <lineage>
        <taxon>Bacteria</taxon>
        <taxon>Bacillati</taxon>
        <taxon>Bacillota</taxon>
        <taxon>Clostridia</taxon>
        <taxon>Eubacteriales</taxon>
        <taxon>Oscillospiraceae</taxon>
        <taxon>Oscillospiraceae incertae sedis</taxon>
        <taxon>Candidatus Faecivivens</taxon>
    </lineage>
</organism>
<dbReference type="PANTHER" id="PTHR11803">
    <property type="entry name" value="2-IMINOBUTANOATE/2-IMINOPROPANOATE DEAMINASE RIDA"/>
    <property type="match status" value="1"/>
</dbReference>
<comment type="caution">
    <text evidence="2">The sequence shown here is derived from an EMBL/GenBank/DDBJ whole genome shotgun (WGS) entry which is preliminary data.</text>
</comment>
<comment type="similarity">
    <text evidence="1">Belongs to the RutC family.</text>
</comment>
<name>A0A9D1H5S8_9FIRM</name>
<dbReference type="EMBL" id="DVLW01000117">
    <property type="protein sequence ID" value="HIT94412.1"/>
    <property type="molecule type" value="Genomic_DNA"/>
</dbReference>
<dbReference type="PROSITE" id="PS01094">
    <property type="entry name" value="UPF0076"/>
    <property type="match status" value="1"/>
</dbReference>
<reference evidence="2" key="2">
    <citation type="journal article" date="2021" name="PeerJ">
        <title>Extensive microbial diversity within the chicken gut microbiome revealed by metagenomics and culture.</title>
        <authorList>
            <person name="Gilroy R."/>
            <person name="Ravi A."/>
            <person name="Getino M."/>
            <person name="Pursley I."/>
            <person name="Horton D.L."/>
            <person name="Alikhan N.F."/>
            <person name="Baker D."/>
            <person name="Gharbi K."/>
            <person name="Hall N."/>
            <person name="Watson M."/>
            <person name="Adriaenssens E.M."/>
            <person name="Foster-Nyarko E."/>
            <person name="Jarju S."/>
            <person name="Secka A."/>
            <person name="Antonio M."/>
            <person name="Oren A."/>
            <person name="Chaudhuri R.R."/>
            <person name="La Ragione R."/>
            <person name="Hildebrand F."/>
            <person name="Pallen M.J."/>
        </authorList>
    </citation>
    <scope>NUCLEOTIDE SEQUENCE</scope>
    <source>
        <strain evidence="2">ChiBcec7-5410</strain>
    </source>
</reference>
<evidence type="ECO:0000256" key="1">
    <source>
        <dbReference type="ARBA" id="ARBA00010552"/>
    </source>
</evidence>
<dbReference type="Gene3D" id="3.30.1330.40">
    <property type="entry name" value="RutC-like"/>
    <property type="match status" value="1"/>
</dbReference>
<dbReference type="GO" id="GO:0005829">
    <property type="term" value="C:cytosol"/>
    <property type="evidence" value="ECO:0007669"/>
    <property type="project" value="TreeGrafter"/>
</dbReference>
<reference evidence="2" key="1">
    <citation type="submission" date="2020-10" db="EMBL/GenBank/DDBJ databases">
        <authorList>
            <person name="Gilroy R."/>
        </authorList>
    </citation>
    <scope>NUCLEOTIDE SEQUENCE</scope>
    <source>
        <strain evidence="2">ChiBcec7-5410</strain>
    </source>
</reference>
<sequence>MKRKISTPNAPAAIGPYSQAVKAGDFLYVSGQIPLSPETGEIVGTTIEEQTEQVFRNLHAILTEAGMTFDDVVKATVLLSDIGNFGAVNEIYGKYFNGEILPARAAFAVKDLPKGAMVEIELVAYNWMLTSNDMPNFD</sequence>
<dbReference type="InterPro" id="IPR019897">
    <property type="entry name" value="RidA_CS"/>
</dbReference>
<accession>A0A9D1H5S8</accession>
<dbReference type="Proteomes" id="UP000824160">
    <property type="component" value="Unassembled WGS sequence"/>
</dbReference>
<evidence type="ECO:0000313" key="3">
    <source>
        <dbReference type="Proteomes" id="UP000824160"/>
    </source>
</evidence>
<dbReference type="GO" id="GO:0019239">
    <property type="term" value="F:deaminase activity"/>
    <property type="evidence" value="ECO:0007669"/>
    <property type="project" value="TreeGrafter"/>
</dbReference>
<dbReference type="InterPro" id="IPR006175">
    <property type="entry name" value="YjgF/YER057c/UK114"/>
</dbReference>